<feature type="transmembrane region" description="Helical" evidence="1">
    <location>
        <begin position="20"/>
        <end position="44"/>
    </location>
</feature>
<dbReference type="EMBL" id="CAJNOC010002512">
    <property type="protein sequence ID" value="CAF0937596.1"/>
    <property type="molecule type" value="Genomic_DNA"/>
</dbReference>
<sequence>MIVNRPNVYDNPRWRGYGSWALILAIFLFFFGLLLQILEIVRIYNGLYNNGMQNLNLVEPDIGQFLAVEQWHFWPWTYPGSQFGLIIMITGIIGIISVYRKTYSTVYAYMAFAIFSFLFSIYLIIYYSIMMNYYQRFRVRNQPRIRILGVKNLGSQSGTISNNVAGANLAFSILSLIFSLFAAIVAGRAARAGTETKRPYEPVGPYYPY</sequence>
<gene>
    <name evidence="2" type="ORF">OXX778_LOCUS13250</name>
</gene>
<keyword evidence="1" id="KW-0812">Transmembrane</keyword>
<keyword evidence="1" id="KW-0472">Membrane</keyword>
<comment type="caution">
    <text evidence="2">The sequence shown here is derived from an EMBL/GenBank/DDBJ whole genome shotgun (WGS) entry which is preliminary data.</text>
</comment>
<feature type="transmembrane region" description="Helical" evidence="1">
    <location>
        <begin position="81"/>
        <end position="99"/>
    </location>
</feature>
<keyword evidence="3" id="KW-1185">Reference proteome</keyword>
<proteinExistence type="predicted"/>
<accession>A0A814C8W2</accession>
<feature type="transmembrane region" description="Helical" evidence="1">
    <location>
        <begin position="106"/>
        <end position="129"/>
    </location>
</feature>
<name>A0A814C8W2_9BILA</name>
<evidence type="ECO:0000313" key="2">
    <source>
        <dbReference type="EMBL" id="CAF0937596.1"/>
    </source>
</evidence>
<dbReference type="Proteomes" id="UP000663879">
    <property type="component" value="Unassembled WGS sequence"/>
</dbReference>
<organism evidence="2 3">
    <name type="scientific">Brachionus calyciflorus</name>
    <dbReference type="NCBI Taxonomy" id="104777"/>
    <lineage>
        <taxon>Eukaryota</taxon>
        <taxon>Metazoa</taxon>
        <taxon>Spiralia</taxon>
        <taxon>Gnathifera</taxon>
        <taxon>Rotifera</taxon>
        <taxon>Eurotatoria</taxon>
        <taxon>Monogononta</taxon>
        <taxon>Pseudotrocha</taxon>
        <taxon>Ploima</taxon>
        <taxon>Brachionidae</taxon>
        <taxon>Brachionus</taxon>
    </lineage>
</organism>
<feature type="transmembrane region" description="Helical" evidence="1">
    <location>
        <begin position="169"/>
        <end position="190"/>
    </location>
</feature>
<dbReference type="OrthoDB" id="10576951at2759"/>
<protein>
    <submittedName>
        <fullName evidence="2">Uncharacterized protein</fullName>
    </submittedName>
</protein>
<dbReference type="AlphaFoldDB" id="A0A814C8W2"/>
<evidence type="ECO:0000256" key="1">
    <source>
        <dbReference type="SAM" id="Phobius"/>
    </source>
</evidence>
<reference evidence="2" key="1">
    <citation type="submission" date="2021-02" db="EMBL/GenBank/DDBJ databases">
        <authorList>
            <person name="Nowell W R."/>
        </authorList>
    </citation>
    <scope>NUCLEOTIDE SEQUENCE</scope>
    <source>
        <strain evidence="2">Ploen Becks lab</strain>
    </source>
</reference>
<evidence type="ECO:0000313" key="3">
    <source>
        <dbReference type="Proteomes" id="UP000663879"/>
    </source>
</evidence>
<keyword evidence="1" id="KW-1133">Transmembrane helix</keyword>